<evidence type="ECO:0000313" key="3">
    <source>
        <dbReference type="Proteomes" id="UP000310121"/>
    </source>
</evidence>
<dbReference type="Proteomes" id="UP000310121">
    <property type="component" value="Unassembled WGS sequence"/>
</dbReference>
<accession>A0A4S9E383</accession>
<name>A0A4S9E383_AURPU</name>
<comment type="caution">
    <text evidence="2">The sequence shown here is derived from an EMBL/GenBank/DDBJ whole genome shotgun (WGS) entry which is preliminary data.</text>
</comment>
<reference evidence="3 4" key="1">
    <citation type="submission" date="2018-10" db="EMBL/GenBank/DDBJ databases">
        <title>Fifty Aureobasidium pullulans genomes reveal a recombining polyextremotolerant generalist.</title>
        <authorList>
            <person name="Gostincar C."/>
            <person name="Turk M."/>
            <person name="Zajc J."/>
            <person name="Gunde-Cimerman N."/>
        </authorList>
    </citation>
    <scope>NUCLEOTIDE SEQUENCE [LARGE SCALE GENOMIC DNA]</scope>
    <source>
        <strain evidence="1 4">EXF-10081</strain>
        <strain evidence="2 3">EXF-3844</strain>
    </source>
</reference>
<evidence type="ECO:0000313" key="1">
    <source>
        <dbReference type="EMBL" id="THX28325.1"/>
    </source>
</evidence>
<protein>
    <submittedName>
        <fullName evidence="2">Uncharacterized protein</fullName>
    </submittedName>
</protein>
<proteinExistence type="predicted"/>
<dbReference type="Proteomes" id="UP000310374">
    <property type="component" value="Unassembled WGS sequence"/>
</dbReference>
<evidence type="ECO:0000313" key="2">
    <source>
        <dbReference type="EMBL" id="THZ45794.1"/>
    </source>
</evidence>
<sequence>MRIAEILSDFRHLQHAIANIRANPSAEEYYEEGYCVLRQCAAEAQALLNQPFDCQGPEPDGDGEQEKAQLQRVMLDASIRRFKIQQIYLKASAALRWLTSRNAILGGNRPQPIHTPALQQIANTMRAELASVTPARVELALRSQDSIQGKWLAEDPTWSTMEQSIRTGR</sequence>
<dbReference type="EMBL" id="QZAT01000053">
    <property type="protein sequence ID" value="THX28325.1"/>
    <property type="molecule type" value="Genomic_DNA"/>
</dbReference>
<gene>
    <name evidence="2" type="ORF">D6C90_04418</name>
    <name evidence="1" type="ORF">D6D12_04894</name>
</gene>
<evidence type="ECO:0000313" key="4">
    <source>
        <dbReference type="Proteomes" id="UP000310374"/>
    </source>
</evidence>
<dbReference type="EMBL" id="QZBN01000349">
    <property type="protein sequence ID" value="THZ45794.1"/>
    <property type="molecule type" value="Genomic_DNA"/>
</dbReference>
<dbReference type="AlphaFoldDB" id="A0A4S9E383"/>
<organism evidence="2 3">
    <name type="scientific">Aureobasidium pullulans</name>
    <name type="common">Black yeast</name>
    <name type="synonym">Pullularia pullulans</name>
    <dbReference type="NCBI Taxonomy" id="5580"/>
    <lineage>
        <taxon>Eukaryota</taxon>
        <taxon>Fungi</taxon>
        <taxon>Dikarya</taxon>
        <taxon>Ascomycota</taxon>
        <taxon>Pezizomycotina</taxon>
        <taxon>Dothideomycetes</taxon>
        <taxon>Dothideomycetidae</taxon>
        <taxon>Dothideales</taxon>
        <taxon>Saccotheciaceae</taxon>
        <taxon>Aureobasidium</taxon>
    </lineage>
</organism>